<accession>A0A2I8F4K9</accession>
<feature type="transmembrane region" description="Helical" evidence="1">
    <location>
        <begin position="199"/>
        <end position="219"/>
    </location>
</feature>
<keyword evidence="1" id="KW-0812">Transmembrane</keyword>
<gene>
    <name evidence="2" type="ORF">C2L65_44470</name>
</gene>
<keyword evidence="1" id="KW-0472">Membrane</keyword>
<feature type="transmembrane region" description="Helical" evidence="1">
    <location>
        <begin position="172"/>
        <end position="193"/>
    </location>
</feature>
<feature type="transmembrane region" description="Helical" evidence="1">
    <location>
        <begin position="90"/>
        <end position="109"/>
    </location>
</feature>
<dbReference type="Proteomes" id="UP000243502">
    <property type="component" value="Chromosome 4"/>
</dbReference>
<protein>
    <submittedName>
        <fullName evidence="2">DUF1275 domain-containing protein</fullName>
    </submittedName>
</protein>
<dbReference type="AlphaFoldDB" id="A0A2I8F4K9"/>
<evidence type="ECO:0000313" key="3">
    <source>
        <dbReference type="Proteomes" id="UP000243502"/>
    </source>
</evidence>
<dbReference type="PANTHER" id="PTHR37314:SF4">
    <property type="entry name" value="UPF0700 TRANSMEMBRANE PROTEIN YOAK"/>
    <property type="match status" value="1"/>
</dbReference>
<proteinExistence type="predicted"/>
<dbReference type="Pfam" id="PF06912">
    <property type="entry name" value="DUF1275"/>
    <property type="match status" value="1"/>
</dbReference>
<evidence type="ECO:0000256" key="1">
    <source>
        <dbReference type="SAM" id="Phobius"/>
    </source>
</evidence>
<name>A0A2I8F4K9_9BURK</name>
<feature type="transmembrane region" description="Helical" evidence="1">
    <location>
        <begin position="60"/>
        <end position="78"/>
    </location>
</feature>
<evidence type="ECO:0000313" key="2">
    <source>
        <dbReference type="EMBL" id="AUT66658.1"/>
    </source>
</evidence>
<dbReference type="KEGG" id="pter:C2L65_44470"/>
<sequence>MDLDAASRSRGVALLLTLSGGFLDAYTYVGHGGVFANTMTGNVALLGIDIAAGDWTQARLHIPPLVAFVFAVFMVHLLRLDAVANSLPRPALVCLLLEIFFLAVAASGVCGRSELWLIPGITFVATLQTLSFTHIENLTYTSVMTTGNLRRAAKKLLEGLIPRYDKSALHDASLLGAAGFSFFAGAVFGGLATRLMHDVALWFAVGLLLGALLRMGLLVRSSASA</sequence>
<keyword evidence="1" id="KW-1133">Transmembrane helix</keyword>
<dbReference type="PANTHER" id="PTHR37314">
    <property type="entry name" value="SLR0142 PROTEIN"/>
    <property type="match status" value="1"/>
</dbReference>
<organism evidence="2 3">
    <name type="scientific">Paraburkholderia terrae</name>
    <dbReference type="NCBI Taxonomy" id="311230"/>
    <lineage>
        <taxon>Bacteria</taxon>
        <taxon>Pseudomonadati</taxon>
        <taxon>Pseudomonadota</taxon>
        <taxon>Betaproteobacteria</taxon>
        <taxon>Burkholderiales</taxon>
        <taxon>Burkholderiaceae</taxon>
        <taxon>Paraburkholderia</taxon>
    </lineage>
</organism>
<reference evidence="2 3" key="1">
    <citation type="submission" date="2018-01" db="EMBL/GenBank/DDBJ databases">
        <title>Species boundaries and ecological features among Paraburkholderia terrae DSMZ17804T, P. hospita DSMZ17164T and P. caribensis DSMZ13236T.</title>
        <authorList>
            <person name="Pratama A.A."/>
        </authorList>
    </citation>
    <scope>NUCLEOTIDE SEQUENCE [LARGE SCALE GENOMIC DNA]</scope>
    <source>
        <strain evidence="2 3">DSM 17804</strain>
    </source>
</reference>
<dbReference type="RefSeq" id="WP_042317134.1">
    <property type="nucleotide sequence ID" value="NZ_CP026114.1"/>
</dbReference>
<dbReference type="EMBL" id="CP026114">
    <property type="protein sequence ID" value="AUT66658.1"/>
    <property type="molecule type" value="Genomic_DNA"/>
</dbReference>
<feature type="transmembrane region" description="Helical" evidence="1">
    <location>
        <begin position="12"/>
        <end position="29"/>
    </location>
</feature>
<dbReference type="InterPro" id="IPR010699">
    <property type="entry name" value="DUF1275"/>
</dbReference>
<dbReference type="OrthoDB" id="7057004at2"/>